<feature type="compositionally biased region" description="Low complexity" evidence="7">
    <location>
        <begin position="523"/>
        <end position="537"/>
    </location>
</feature>
<feature type="compositionally biased region" description="Gly residues" evidence="7">
    <location>
        <begin position="538"/>
        <end position="548"/>
    </location>
</feature>
<feature type="transmembrane region" description="Helical" evidence="8">
    <location>
        <begin position="278"/>
        <end position="300"/>
    </location>
</feature>
<dbReference type="InterPro" id="IPR002293">
    <property type="entry name" value="AA/rel_permease1"/>
</dbReference>
<accession>A0A4Q2JSJ8</accession>
<dbReference type="OrthoDB" id="3170677at2"/>
<dbReference type="AlphaFoldDB" id="A0A4Q2JSJ8"/>
<feature type="region of interest" description="Disordered" evidence="7">
    <location>
        <begin position="516"/>
        <end position="548"/>
    </location>
</feature>
<organism evidence="9 10">
    <name type="scientific">Agromyces fucosus</name>
    <dbReference type="NCBI Taxonomy" id="41985"/>
    <lineage>
        <taxon>Bacteria</taxon>
        <taxon>Bacillati</taxon>
        <taxon>Actinomycetota</taxon>
        <taxon>Actinomycetes</taxon>
        <taxon>Micrococcales</taxon>
        <taxon>Microbacteriaceae</taxon>
        <taxon>Agromyces</taxon>
    </lineage>
</organism>
<dbReference type="PANTHER" id="PTHR42770">
    <property type="entry name" value="AMINO ACID TRANSPORTER-RELATED"/>
    <property type="match status" value="1"/>
</dbReference>
<reference evidence="9 10" key="1">
    <citation type="submission" date="2019-01" db="EMBL/GenBank/DDBJ databases">
        <authorList>
            <person name="Li J."/>
        </authorList>
    </citation>
    <scope>NUCLEOTIDE SEQUENCE [LARGE SCALE GENOMIC DNA]</scope>
    <source>
        <strain evidence="9 10">CCUG 35506</strain>
    </source>
</reference>
<dbReference type="Proteomes" id="UP000292935">
    <property type="component" value="Unassembled WGS sequence"/>
</dbReference>
<evidence type="ECO:0000256" key="6">
    <source>
        <dbReference type="ARBA" id="ARBA00023136"/>
    </source>
</evidence>
<dbReference type="EMBL" id="SDPO01000002">
    <property type="protein sequence ID" value="RXZ49467.1"/>
    <property type="molecule type" value="Genomic_DNA"/>
</dbReference>
<dbReference type="RefSeq" id="WP_129231583.1">
    <property type="nucleotide sequence ID" value="NZ_SDPO01000002.1"/>
</dbReference>
<keyword evidence="3" id="KW-1003">Cell membrane</keyword>
<feature type="transmembrane region" description="Helical" evidence="8">
    <location>
        <begin position="166"/>
        <end position="186"/>
    </location>
</feature>
<feature type="transmembrane region" description="Helical" evidence="8">
    <location>
        <begin position="81"/>
        <end position="104"/>
    </location>
</feature>
<dbReference type="Pfam" id="PF13520">
    <property type="entry name" value="AA_permease_2"/>
    <property type="match status" value="1"/>
</dbReference>
<feature type="transmembrane region" description="Helical" evidence="8">
    <location>
        <begin position="55"/>
        <end position="75"/>
    </location>
</feature>
<protein>
    <submittedName>
        <fullName evidence="9">Amino acid permease</fullName>
    </submittedName>
</protein>
<evidence type="ECO:0000256" key="7">
    <source>
        <dbReference type="SAM" id="MobiDB-lite"/>
    </source>
</evidence>
<keyword evidence="10" id="KW-1185">Reference proteome</keyword>
<evidence type="ECO:0000256" key="2">
    <source>
        <dbReference type="ARBA" id="ARBA00022448"/>
    </source>
</evidence>
<feature type="transmembrane region" description="Helical" evidence="8">
    <location>
        <begin position="238"/>
        <end position="257"/>
    </location>
</feature>
<evidence type="ECO:0000256" key="3">
    <source>
        <dbReference type="ARBA" id="ARBA00022475"/>
    </source>
</evidence>
<evidence type="ECO:0000313" key="10">
    <source>
        <dbReference type="Proteomes" id="UP000292935"/>
    </source>
</evidence>
<feature type="transmembrane region" description="Helical" evidence="8">
    <location>
        <begin position="444"/>
        <end position="465"/>
    </location>
</feature>
<keyword evidence="6 8" id="KW-0472">Membrane</keyword>
<dbReference type="InterPro" id="IPR050367">
    <property type="entry name" value="APC_superfamily"/>
</dbReference>
<keyword evidence="2" id="KW-0813">Transport</keyword>
<dbReference type="Gene3D" id="1.20.1740.10">
    <property type="entry name" value="Amino acid/polyamine transporter I"/>
    <property type="match status" value="1"/>
</dbReference>
<dbReference type="GO" id="GO:0022857">
    <property type="term" value="F:transmembrane transporter activity"/>
    <property type="evidence" value="ECO:0007669"/>
    <property type="project" value="InterPro"/>
</dbReference>
<evidence type="ECO:0000256" key="8">
    <source>
        <dbReference type="SAM" id="Phobius"/>
    </source>
</evidence>
<keyword evidence="5 8" id="KW-1133">Transmembrane helix</keyword>
<proteinExistence type="predicted"/>
<evidence type="ECO:0000313" key="9">
    <source>
        <dbReference type="EMBL" id="RXZ49467.1"/>
    </source>
</evidence>
<comment type="subcellular location">
    <subcellularLocation>
        <location evidence="1">Cell membrane</location>
        <topology evidence="1">Multi-pass membrane protein</topology>
    </subcellularLocation>
</comment>
<gene>
    <name evidence="9" type="ORF">ESP57_11185</name>
</gene>
<feature type="transmembrane region" description="Helical" evidence="8">
    <location>
        <begin position="140"/>
        <end position="160"/>
    </location>
</feature>
<feature type="transmembrane region" description="Helical" evidence="8">
    <location>
        <begin position="198"/>
        <end position="218"/>
    </location>
</feature>
<comment type="caution">
    <text evidence="9">The sequence shown here is derived from an EMBL/GenBank/DDBJ whole genome shotgun (WGS) entry which is preliminary data.</text>
</comment>
<feature type="transmembrane region" description="Helical" evidence="8">
    <location>
        <begin position="403"/>
        <end position="423"/>
    </location>
</feature>
<evidence type="ECO:0000256" key="5">
    <source>
        <dbReference type="ARBA" id="ARBA00022989"/>
    </source>
</evidence>
<feature type="region of interest" description="Disordered" evidence="7">
    <location>
        <begin position="1"/>
        <end position="38"/>
    </location>
</feature>
<name>A0A4Q2JSJ8_9MICO</name>
<dbReference type="PANTHER" id="PTHR42770:SF15">
    <property type="entry name" value="GLUTAMATE_GAMMA-AMINOBUTYRATE ANTIPORTER-RELATED"/>
    <property type="match status" value="1"/>
</dbReference>
<dbReference type="PIRSF" id="PIRSF006060">
    <property type="entry name" value="AA_transporter"/>
    <property type="match status" value="1"/>
</dbReference>
<evidence type="ECO:0000256" key="4">
    <source>
        <dbReference type="ARBA" id="ARBA00022692"/>
    </source>
</evidence>
<feature type="transmembrane region" description="Helical" evidence="8">
    <location>
        <begin position="377"/>
        <end position="397"/>
    </location>
</feature>
<dbReference type="GO" id="GO:0005886">
    <property type="term" value="C:plasma membrane"/>
    <property type="evidence" value="ECO:0007669"/>
    <property type="project" value="UniProtKB-SubCell"/>
</dbReference>
<feature type="transmembrane region" description="Helical" evidence="8">
    <location>
        <begin position="477"/>
        <end position="500"/>
    </location>
</feature>
<sequence>MTEIKDSAHASPTSSAPKRADGTIAPSPEHVKPHPFEKVPHKPAIGAPGVTSQKFMSLMQLAILTVVAVASLRSLPAMAGYGLGSITLFIIPAIFFLIPTALVAAELATGWKGGVFTWVREAFGGKWGFQAIWLQWVQNVVWYPTQIAFIAASLAFVFLDPNLANSGLYTAIVILVLYWFSTFITLKGGNLFAKVGSWSGLAGTIFPGLLLIIFGIIWVSTGQTSQIPLTADSIIPPFTGIASIVLIVSNVLAYAGMEVNAVHANDLKSPGKEYPKTVLIASILILGIFIVPTIAIGLVVPSDKLGLTTGINLAFQAYFESFGVPWLTPVLSLLIALGAFASVVTWIAGPSRGLLAAARSGYLPVFLQKRNKAGVQVGILTVQGIVVTLLASLFIFVPNINTAFILLVDMAAALYLIMYMMMFAAAMRLRVKQPHVVRSYRVPAMYVIATVGFIACLAAFILGFIPPEGFGGGAPGWLYPVLVGVVVLALGVPPLIFYAVRKPSWDQRTAEEKTTFDDVLVNPPAAGGTADAAAPPGAAGGGASGPAS</sequence>
<evidence type="ECO:0000256" key="1">
    <source>
        <dbReference type="ARBA" id="ARBA00004651"/>
    </source>
</evidence>
<feature type="compositionally biased region" description="Basic and acidic residues" evidence="7">
    <location>
        <begin position="29"/>
        <end position="38"/>
    </location>
</feature>
<keyword evidence="4 8" id="KW-0812">Transmembrane</keyword>
<feature type="transmembrane region" description="Helical" evidence="8">
    <location>
        <begin position="326"/>
        <end position="349"/>
    </location>
</feature>